<dbReference type="OrthoDB" id="9788881at2"/>
<dbReference type="SMART" id="SM01321">
    <property type="entry name" value="Y1_Tnp"/>
    <property type="match status" value="1"/>
</dbReference>
<dbReference type="PANTHER" id="PTHR34322">
    <property type="entry name" value="TRANSPOSASE, Y1_TNP DOMAIN-CONTAINING"/>
    <property type="match status" value="1"/>
</dbReference>
<reference evidence="2 3" key="1">
    <citation type="submission" date="2012-01" db="EMBL/GenBank/DDBJ databases">
        <title>Complete sequence of Desulfotomaculum gibsoniae DSM 7213.</title>
        <authorList>
            <consortium name="US DOE Joint Genome Institute"/>
            <person name="Lucas S."/>
            <person name="Han J."/>
            <person name="Lapidus A."/>
            <person name="Cheng J.-F."/>
            <person name="Goodwin L."/>
            <person name="Pitluck S."/>
            <person name="Peters L."/>
            <person name="Ovchinnikova G."/>
            <person name="Teshima H."/>
            <person name="Detter J.C."/>
            <person name="Han C."/>
            <person name="Tapia R."/>
            <person name="Land M."/>
            <person name="Hauser L."/>
            <person name="Kyrpides N."/>
            <person name="Ivanova N."/>
            <person name="Pagani I."/>
            <person name="Parshina S."/>
            <person name="Plugge C."/>
            <person name="Muyzer G."/>
            <person name="Kuever J."/>
            <person name="Ivanova A."/>
            <person name="Nazina T."/>
            <person name="Klenk H.-P."/>
            <person name="Brambilla E."/>
            <person name="Spring S."/>
            <person name="Stams A.F."/>
            <person name="Woyke T."/>
        </authorList>
    </citation>
    <scope>NUCLEOTIDE SEQUENCE [LARGE SCALE GENOMIC DNA]</scope>
    <source>
        <strain evidence="2 3">DSM 7213</strain>
    </source>
</reference>
<dbReference type="EMBL" id="CP003273">
    <property type="protein sequence ID" value="AGL01679.1"/>
    <property type="molecule type" value="Genomic_DNA"/>
</dbReference>
<sequence length="255" mass="29955">MPRTARKKSKTGIYHVILRGINRQTIFECEEDALKFIQTLGKYLKDGGYSLYAYCLMGNHIHLLMKEEKEDLGTSIKRIGASYVYWYNWKYERIGHLFQDRYKSEKVENGKYFLAVLRYIHQNPFKAGLVKELADYPWSSFNEYIGESKLIDTNFVLNMFSNDRSKAIDAFKKFHAVEGQETFLDIDEKKKWKDSDAIELIKSICHVTSCKEVQKLDKKEQSHYFKLLYQEGLSARQIARITGIGRWMVLKAINN</sequence>
<name>R4KGF4_9FIRM</name>
<dbReference type="AlphaFoldDB" id="R4KGF4"/>
<dbReference type="SUPFAM" id="SSF143422">
    <property type="entry name" value="Transposase IS200-like"/>
    <property type="match status" value="1"/>
</dbReference>
<dbReference type="Pfam" id="PF01797">
    <property type="entry name" value="Y1_Tnp"/>
    <property type="match status" value="1"/>
</dbReference>
<keyword evidence="3" id="KW-1185">Reference proteome</keyword>
<organism evidence="2 3">
    <name type="scientific">Desulfoscipio gibsoniae DSM 7213</name>
    <dbReference type="NCBI Taxonomy" id="767817"/>
    <lineage>
        <taxon>Bacteria</taxon>
        <taxon>Bacillati</taxon>
        <taxon>Bacillota</taxon>
        <taxon>Clostridia</taxon>
        <taxon>Eubacteriales</taxon>
        <taxon>Desulfallaceae</taxon>
        <taxon>Desulfoscipio</taxon>
    </lineage>
</organism>
<dbReference type="InterPro" id="IPR002686">
    <property type="entry name" value="Transposase_17"/>
</dbReference>
<protein>
    <submittedName>
        <fullName evidence="2">Transposase</fullName>
    </submittedName>
</protein>
<dbReference type="GO" id="GO:0003677">
    <property type="term" value="F:DNA binding"/>
    <property type="evidence" value="ECO:0007669"/>
    <property type="project" value="InterPro"/>
</dbReference>
<dbReference type="InterPro" id="IPR036515">
    <property type="entry name" value="Transposase_17_sf"/>
</dbReference>
<dbReference type="STRING" id="767817.Desgi_2253"/>
<proteinExistence type="predicted"/>
<dbReference type="KEGG" id="dgi:Desgi_2253"/>
<dbReference type="Gene3D" id="3.30.70.1290">
    <property type="entry name" value="Transposase IS200-like"/>
    <property type="match status" value="1"/>
</dbReference>
<dbReference type="RefSeq" id="WP_006522113.1">
    <property type="nucleotide sequence ID" value="NC_021184.1"/>
</dbReference>
<dbReference type="GO" id="GO:0006313">
    <property type="term" value="P:DNA transposition"/>
    <property type="evidence" value="ECO:0007669"/>
    <property type="project" value="InterPro"/>
</dbReference>
<feature type="domain" description="Transposase IS200-like" evidence="1">
    <location>
        <begin position="9"/>
        <end position="123"/>
    </location>
</feature>
<dbReference type="GO" id="GO:0004803">
    <property type="term" value="F:transposase activity"/>
    <property type="evidence" value="ECO:0007669"/>
    <property type="project" value="InterPro"/>
</dbReference>
<gene>
    <name evidence="2" type="ORF">Desgi_2253</name>
</gene>
<dbReference type="PANTHER" id="PTHR34322:SF2">
    <property type="entry name" value="TRANSPOSASE IS200-LIKE DOMAIN-CONTAINING PROTEIN"/>
    <property type="match status" value="1"/>
</dbReference>
<dbReference type="HOGENOM" id="CLU_068226_0_2_9"/>
<evidence type="ECO:0000259" key="1">
    <source>
        <dbReference type="SMART" id="SM01321"/>
    </source>
</evidence>
<dbReference type="eggNOG" id="COG1943">
    <property type="taxonomic scope" value="Bacteria"/>
</dbReference>
<dbReference type="Proteomes" id="UP000013520">
    <property type="component" value="Chromosome"/>
</dbReference>
<evidence type="ECO:0000313" key="2">
    <source>
        <dbReference type="EMBL" id="AGL01679.1"/>
    </source>
</evidence>
<accession>R4KGF4</accession>
<evidence type="ECO:0000313" key="3">
    <source>
        <dbReference type="Proteomes" id="UP000013520"/>
    </source>
</evidence>